<dbReference type="CDD" id="cd00303">
    <property type="entry name" value="retropepsin_like"/>
    <property type="match status" value="1"/>
</dbReference>
<evidence type="ECO:0000259" key="6">
    <source>
        <dbReference type="PROSITE" id="PS50175"/>
    </source>
</evidence>
<keyword evidence="3" id="KW-0064">Aspartyl protease</keyword>
<proteinExistence type="inferred from homology"/>
<dbReference type="PANTHER" id="PTHR12917:SF1">
    <property type="entry name" value="AT13091P"/>
    <property type="match status" value="1"/>
</dbReference>
<dbReference type="Proteomes" id="UP000434957">
    <property type="component" value="Unassembled WGS sequence"/>
</dbReference>
<evidence type="ECO:0000256" key="1">
    <source>
        <dbReference type="ARBA" id="ARBA00009136"/>
    </source>
</evidence>
<keyword evidence="2" id="KW-0645">Protease</keyword>
<feature type="compositionally biased region" description="Basic and acidic residues" evidence="5">
    <location>
        <begin position="369"/>
        <end position="379"/>
    </location>
</feature>
<dbReference type="AlphaFoldDB" id="A0A6A3L325"/>
<dbReference type="InterPro" id="IPR001995">
    <property type="entry name" value="Peptidase_A2_cat"/>
</dbReference>
<dbReference type="EMBL" id="QXFV01001160">
    <property type="protein sequence ID" value="KAE9013399.1"/>
    <property type="molecule type" value="Genomic_DNA"/>
</dbReference>
<dbReference type="InterPro" id="IPR043502">
    <property type="entry name" value="DNA/RNA_pol_sf"/>
</dbReference>
<dbReference type="InterPro" id="IPR021109">
    <property type="entry name" value="Peptidase_aspartic_dom_sf"/>
</dbReference>
<name>A0A6A3L325_9STRA</name>
<dbReference type="EMBL" id="QXFT01000935">
    <property type="protein sequence ID" value="KAE9332988.1"/>
    <property type="molecule type" value="Genomic_DNA"/>
</dbReference>
<evidence type="ECO:0000313" key="7">
    <source>
        <dbReference type="EMBL" id="KAE9013399.1"/>
    </source>
</evidence>
<keyword evidence="4" id="KW-0378">Hydrolase</keyword>
<dbReference type="Gene3D" id="2.40.70.10">
    <property type="entry name" value="Acid Proteases"/>
    <property type="match status" value="1"/>
</dbReference>
<dbReference type="Pfam" id="PF13975">
    <property type="entry name" value="gag-asp_proteas"/>
    <property type="match status" value="1"/>
</dbReference>
<dbReference type="PANTHER" id="PTHR12917">
    <property type="entry name" value="ASPARTYL PROTEASE DDI-RELATED"/>
    <property type="match status" value="1"/>
</dbReference>
<evidence type="ECO:0000256" key="3">
    <source>
        <dbReference type="ARBA" id="ARBA00022750"/>
    </source>
</evidence>
<feature type="region of interest" description="Disordered" evidence="5">
    <location>
        <begin position="361"/>
        <end position="382"/>
    </location>
</feature>
<evidence type="ECO:0000256" key="5">
    <source>
        <dbReference type="SAM" id="MobiDB-lite"/>
    </source>
</evidence>
<evidence type="ECO:0000313" key="8">
    <source>
        <dbReference type="EMBL" id="KAE9332988.1"/>
    </source>
</evidence>
<evidence type="ECO:0000313" key="9">
    <source>
        <dbReference type="Proteomes" id="UP000429607"/>
    </source>
</evidence>
<feature type="domain" description="Peptidase A2" evidence="6">
    <location>
        <begin position="152"/>
        <end position="232"/>
    </location>
</feature>
<dbReference type="GO" id="GO:0006508">
    <property type="term" value="P:proteolysis"/>
    <property type="evidence" value="ECO:0007669"/>
    <property type="project" value="UniProtKB-KW"/>
</dbReference>
<comment type="caution">
    <text evidence="7">The sequence shown here is derived from an EMBL/GenBank/DDBJ whole genome shotgun (WGS) entry which is preliminary data.</text>
</comment>
<dbReference type="GO" id="GO:0004190">
    <property type="term" value="F:aspartic-type endopeptidase activity"/>
    <property type="evidence" value="ECO:0007669"/>
    <property type="project" value="UniProtKB-KW"/>
</dbReference>
<dbReference type="PROSITE" id="PS50175">
    <property type="entry name" value="ASP_PROT_RETROV"/>
    <property type="match status" value="1"/>
</dbReference>
<protein>
    <recommendedName>
        <fullName evidence="6">Peptidase A2 domain-containing protein</fullName>
    </recommendedName>
</protein>
<gene>
    <name evidence="7" type="ORF">PR001_g15424</name>
    <name evidence="8" type="ORF">PR003_g14248</name>
</gene>
<sequence length="500" mass="54944">MSRLLGASDNRLTRRVLAVAKRLYDDHADSIRAKIAERKVVCRLCRTPVRRREHLIRIHIRFGCSSLFAGRSEAFPDREPGKPEVDDLYGYVYSVNDGDETRSRRKPGLAEVSDAETDDDEEHSFLWDGKRVIGSVGGVEAVSAGYIDCTPVEMLIDTGAIASLVNSRVLKRVGRADTPLRPSNKDLNGVTGHKLRIRGEIDLPLRVGSLEVMRPFVVVDRLHVDTILGTDTLKELRAVIDLEDNTLTLKGTGEVFPLGTTRVEEMHSIRINSTVRLRPGGQALVVTEVQGKAPEYATVLIEGLQAVDATVRVARTLCTVHDGKVLVEMSNASTEEVIISKGTLLAAATVVLKTAFALSASTDGGKTPPSEESRTKPEENPSWIDSILSAAATDASSSQGSMPELEKVLQEELDVDFSDSKLYEEQRALLRSLLELFRDMFVETSMTPGRTDLLQFSVDTGTHPPIKQRLYRVSKAEGDVMEAEIGQYLKLGHIRPSTSS</sequence>
<dbReference type="Proteomes" id="UP000429607">
    <property type="component" value="Unassembled WGS sequence"/>
</dbReference>
<evidence type="ECO:0000256" key="4">
    <source>
        <dbReference type="ARBA" id="ARBA00022801"/>
    </source>
</evidence>
<reference evidence="7 9" key="1">
    <citation type="submission" date="2018-09" db="EMBL/GenBank/DDBJ databases">
        <title>Genomic investigation of the strawberry pathogen Phytophthora fragariae indicates pathogenicity is determined by transcriptional variation in three key races.</title>
        <authorList>
            <person name="Adams T.M."/>
            <person name="Armitage A.D."/>
            <person name="Sobczyk M.K."/>
            <person name="Bates H.J."/>
            <person name="Dunwell J.M."/>
            <person name="Nellist C.F."/>
            <person name="Harrison R.J."/>
        </authorList>
    </citation>
    <scope>NUCLEOTIDE SEQUENCE [LARGE SCALE GENOMIC DNA]</scope>
    <source>
        <strain evidence="7 9">SCRP249</strain>
        <strain evidence="8 10">SCRP333</strain>
    </source>
</reference>
<evidence type="ECO:0000313" key="10">
    <source>
        <dbReference type="Proteomes" id="UP000434957"/>
    </source>
</evidence>
<dbReference type="SUPFAM" id="SSF56672">
    <property type="entry name" value="DNA/RNA polymerases"/>
    <property type="match status" value="1"/>
</dbReference>
<evidence type="ECO:0000256" key="2">
    <source>
        <dbReference type="ARBA" id="ARBA00022670"/>
    </source>
</evidence>
<accession>A0A6A3L325</accession>
<dbReference type="SUPFAM" id="SSF50630">
    <property type="entry name" value="Acid proteases"/>
    <property type="match status" value="1"/>
</dbReference>
<keyword evidence="10" id="KW-1185">Reference proteome</keyword>
<comment type="similarity">
    <text evidence="1">Belongs to the DDI1 family.</text>
</comment>
<organism evidence="7 9">
    <name type="scientific">Phytophthora rubi</name>
    <dbReference type="NCBI Taxonomy" id="129364"/>
    <lineage>
        <taxon>Eukaryota</taxon>
        <taxon>Sar</taxon>
        <taxon>Stramenopiles</taxon>
        <taxon>Oomycota</taxon>
        <taxon>Peronosporomycetes</taxon>
        <taxon>Peronosporales</taxon>
        <taxon>Peronosporaceae</taxon>
        <taxon>Phytophthora</taxon>
    </lineage>
</organism>